<proteinExistence type="predicted"/>
<feature type="compositionally biased region" description="Acidic residues" evidence="1">
    <location>
        <begin position="55"/>
        <end position="66"/>
    </location>
</feature>
<dbReference type="EMBL" id="SMMG02000003">
    <property type="protein sequence ID" value="KAA3482022.1"/>
    <property type="molecule type" value="Genomic_DNA"/>
</dbReference>
<protein>
    <submittedName>
        <fullName evidence="2">Uncharacterized protein</fullName>
    </submittedName>
</protein>
<keyword evidence="3" id="KW-1185">Reference proteome</keyword>
<evidence type="ECO:0000313" key="3">
    <source>
        <dbReference type="Proteomes" id="UP000325315"/>
    </source>
</evidence>
<gene>
    <name evidence="2" type="ORF">EPI10_022336</name>
</gene>
<name>A0A5B6WMC4_9ROSI</name>
<comment type="caution">
    <text evidence="2">The sequence shown here is derived from an EMBL/GenBank/DDBJ whole genome shotgun (WGS) entry which is preliminary data.</text>
</comment>
<evidence type="ECO:0000313" key="2">
    <source>
        <dbReference type="EMBL" id="KAA3482022.1"/>
    </source>
</evidence>
<dbReference type="Proteomes" id="UP000325315">
    <property type="component" value="Unassembled WGS sequence"/>
</dbReference>
<sequence length="66" mass="7644">MKLGQNGPFQLVEGLLALGFYASIYKPKRQLFLHFAADPIEQQQTKVEEEAYEKVEEEEEKDEAKI</sequence>
<organism evidence="2 3">
    <name type="scientific">Gossypium australe</name>
    <dbReference type="NCBI Taxonomy" id="47621"/>
    <lineage>
        <taxon>Eukaryota</taxon>
        <taxon>Viridiplantae</taxon>
        <taxon>Streptophyta</taxon>
        <taxon>Embryophyta</taxon>
        <taxon>Tracheophyta</taxon>
        <taxon>Spermatophyta</taxon>
        <taxon>Magnoliopsida</taxon>
        <taxon>eudicotyledons</taxon>
        <taxon>Gunneridae</taxon>
        <taxon>Pentapetalae</taxon>
        <taxon>rosids</taxon>
        <taxon>malvids</taxon>
        <taxon>Malvales</taxon>
        <taxon>Malvaceae</taxon>
        <taxon>Malvoideae</taxon>
        <taxon>Gossypium</taxon>
    </lineage>
</organism>
<dbReference type="AlphaFoldDB" id="A0A5B6WMC4"/>
<feature type="region of interest" description="Disordered" evidence="1">
    <location>
        <begin position="46"/>
        <end position="66"/>
    </location>
</feature>
<evidence type="ECO:0000256" key="1">
    <source>
        <dbReference type="SAM" id="MobiDB-lite"/>
    </source>
</evidence>
<accession>A0A5B6WMC4</accession>
<reference evidence="2" key="1">
    <citation type="submission" date="2019-08" db="EMBL/GenBank/DDBJ databases">
        <authorList>
            <person name="Liu F."/>
        </authorList>
    </citation>
    <scope>NUCLEOTIDE SEQUENCE [LARGE SCALE GENOMIC DNA]</scope>
    <source>
        <strain evidence="2">PA1801</strain>
        <tissue evidence="2">Leaf</tissue>
    </source>
</reference>